<dbReference type="GO" id="GO:0005829">
    <property type="term" value="C:cytosol"/>
    <property type="evidence" value="ECO:0007669"/>
    <property type="project" value="TreeGrafter"/>
</dbReference>
<accession>A0A497XKB6</accession>
<dbReference type="AlphaFoldDB" id="A0A497XKB6"/>
<dbReference type="SUPFAM" id="SSF53756">
    <property type="entry name" value="UDP-Glycosyltransferase/glycogen phosphorylase"/>
    <property type="match status" value="1"/>
</dbReference>
<reference evidence="3 4" key="1">
    <citation type="submission" date="2018-10" db="EMBL/GenBank/DDBJ databases">
        <title>Genomic Encyclopedia of Type Strains, Phase IV (KMG-IV): sequencing the most valuable type-strain genomes for metagenomic binning, comparative biology and taxonomic classification.</title>
        <authorList>
            <person name="Goeker M."/>
        </authorList>
    </citation>
    <scope>NUCLEOTIDE SEQUENCE [LARGE SCALE GENOMIC DNA]</scope>
    <source>
        <strain evidence="3 4">DSM 26916</strain>
    </source>
</reference>
<dbReference type="EMBL" id="RCCI01000004">
    <property type="protein sequence ID" value="RLJ68314.1"/>
    <property type="molecule type" value="Genomic_DNA"/>
</dbReference>
<dbReference type="CDD" id="cd03789">
    <property type="entry name" value="GT9_LPS_heptosyltransferase"/>
    <property type="match status" value="1"/>
</dbReference>
<gene>
    <name evidence="3" type="ORF">DFR35_0873</name>
</gene>
<dbReference type="OrthoDB" id="9811138at2"/>
<sequence>MIYALLTLLLAPLLRLFERRPAVPPRRVLVVQVAKIGDAICTTPLLRELRAGLPDARITVLAGAAAAPLLRVNPRIDEVLVADAADWKGLAAKFGLAARLRRGAFDAVLCCNGGATWPVVLAWAGIARRIGLIPNFGGRSQRLAERLWTSGIAHRGERMIVETYFEMLRALDLAPTDTRKEAHAAEGAAARAAALLPEAGRPLIGLAIGAANKLKELGTDKQAELVVDLLAAWPAARIVLLGGPGDRDQAAALLAAVPAGVRAALIDSCGALALADLPALLSRLDLFIGVDSGLTYIADALEVPLVSVAGPCNMKETGPVGPRARIVQHPLPCAPCAHIFRAPYACRIGTRECIRDVGSSEIMAAARDAMAGGAA</sequence>
<dbReference type="PANTHER" id="PTHR30160:SF7">
    <property type="entry name" value="ADP-HEPTOSE--LPS HEPTOSYLTRANSFERASE 2"/>
    <property type="match status" value="1"/>
</dbReference>
<dbReference type="Proteomes" id="UP000268908">
    <property type="component" value="Unassembled WGS sequence"/>
</dbReference>
<dbReference type="InterPro" id="IPR002201">
    <property type="entry name" value="Glyco_trans_9"/>
</dbReference>
<dbReference type="GO" id="GO:0008713">
    <property type="term" value="F:ADP-heptose-lipopolysaccharide heptosyltransferase activity"/>
    <property type="evidence" value="ECO:0007669"/>
    <property type="project" value="TreeGrafter"/>
</dbReference>
<keyword evidence="2 3" id="KW-0808">Transferase</keyword>
<dbReference type="InterPro" id="IPR051199">
    <property type="entry name" value="LPS_LOS_Heptosyltrfase"/>
</dbReference>
<organism evidence="3 4">
    <name type="scientific">Sulfurisoma sediminicola</name>
    <dbReference type="NCBI Taxonomy" id="1381557"/>
    <lineage>
        <taxon>Bacteria</taxon>
        <taxon>Pseudomonadati</taxon>
        <taxon>Pseudomonadota</taxon>
        <taxon>Betaproteobacteria</taxon>
        <taxon>Nitrosomonadales</taxon>
        <taxon>Sterolibacteriaceae</taxon>
        <taxon>Sulfurisoma</taxon>
    </lineage>
</organism>
<evidence type="ECO:0000313" key="4">
    <source>
        <dbReference type="Proteomes" id="UP000268908"/>
    </source>
</evidence>
<dbReference type="PANTHER" id="PTHR30160">
    <property type="entry name" value="TETRAACYLDISACCHARIDE 4'-KINASE-RELATED"/>
    <property type="match status" value="1"/>
</dbReference>
<dbReference type="GO" id="GO:0009244">
    <property type="term" value="P:lipopolysaccharide core region biosynthetic process"/>
    <property type="evidence" value="ECO:0007669"/>
    <property type="project" value="TreeGrafter"/>
</dbReference>
<comment type="caution">
    <text evidence="3">The sequence shown here is derived from an EMBL/GenBank/DDBJ whole genome shotgun (WGS) entry which is preliminary data.</text>
</comment>
<dbReference type="RefSeq" id="WP_121240228.1">
    <property type="nucleotide sequence ID" value="NZ_BHVV01000002.1"/>
</dbReference>
<protein>
    <submittedName>
        <fullName evidence="3">ADP-heptose:LPS heptosyltransferase</fullName>
    </submittedName>
</protein>
<evidence type="ECO:0000313" key="3">
    <source>
        <dbReference type="EMBL" id="RLJ68314.1"/>
    </source>
</evidence>
<dbReference type="Gene3D" id="3.40.50.2000">
    <property type="entry name" value="Glycogen Phosphorylase B"/>
    <property type="match status" value="2"/>
</dbReference>
<evidence type="ECO:0000256" key="1">
    <source>
        <dbReference type="ARBA" id="ARBA00022676"/>
    </source>
</evidence>
<keyword evidence="1" id="KW-0328">Glycosyltransferase</keyword>
<dbReference type="Pfam" id="PF01075">
    <property type="entry name" value="Glyco_transf_9"/>
    <property type="match status" value="1"/>
</dbReference>
<keyword evidence="4" id="KW-1185">Reference proteome</keyword>
<name>A0A497XKB6_9PROT</name>
<evidence type="ECO:0000256" key="2">
    <source>
        <dbReference type="ARBA" id="ARBA00022679"/>
    </source>
</evidence>
<proteinExistence type="predicted"/>